<evidence type="ECO:0000256" key="7">
    <source>
        <dbReference type="ARBA" id="ARBA00022842"/>
    </source>
</evidence>
<feature type="binding site" evidence="9">
    <location>
        <position position="112"/>
    </location>
    <ligand>
        <name>Mg(2+)</name>
        <dbReference type="ChEBI" id="CHEBI:18420"/>
    </ligand>
</feature>
<dbReference type="PANTHER" id="PTHR43210:SF2">
    <property type="entry name" value="ATP-DEPENDENT DETHIOBIOTIN SYNTHETASE BIOD 2"/>
    <property type="match status" value="1"/>
</dbReference>
<feature type="binding site" evidence="9">
    <location>
        <position position="51"/>
    </location>
    <ligand>
        <name>ATP</name>
        <dbReference type="ChEBI" id="CHEBI:30616"/>
    </ligand>
</feature>
<keyword evidence="1 9" id="KW-0963">Cytoplasm</keyword>
<dbReference type="Pfam" id="PF13500">
    <property type="entry name" value="AAA_26"/>
    <property type="match status" value="1"/>
</dbReference>
<feature type="binding site" evidence="9">
    <location>
        <position position="16"/>
    </location>
    <ligand>
        <name>Mg(2+)</name>
        <dbReference type="ChEBI" id="CHEBI:18420"/>
    </ligand>
</feature>
<dbReference type="PANTHER" id="PTHR43210">
    <property type="entry name" value="DETHIOBIOTIN SYNTHETASE"/>
    <property type="match status" value="1"/>
</dbReference>
<organism evidence="10 11">
    <name type="scientific">Alteribacillus persepolensis</name>
    <dbReference type="NCBI Taxonomy" id="568899"/>
    <lineage>
        <taxon>Bacteria</taxon>
        <taxon>Bacillati</taxon>
        <taxon>Bacillota</taxon>
        <taxon>Bacilli</taxon>
        <taxon>Bacillales</taxon>
        <taxon>Bacillaceae</taxon>
        <taxon>Alteribacillus</taxon>
    </lineage>
</organism>
<comment type="subunit">
    <text evidence="9">Homodimer.</text>
</comment>
<gene>
    <name evidence="9" type="primary">bioD</name>
    <name evidence="10" type="ORF">SAMN05192534_11382</name>
</gene>
<protein>
    <recommendedName>
        <fullName evidence="9">ATP-dependent dethiobiotin synthetase BioD</fullName>
        <ecNumber evidence="9">6.3.3.3</ecNumber>
    </recommendedName>
    <alternativeName>
        <fullName evidence="9">DTB synthetase</fullName>
        <shortName evidence="9">DTBS</shortName>
    </alternativeName>
    <alternativeName>
        <fullName evidence="9">Dethiobiotin synthase</fullName>
    </alternativeName>
</protein>
<dbReference type="Gene3D" id="3.40.50.300">
    <property type="entry name" value="P-loop containing nucleotide triphosphate hydrolases"/>
    <property type="match status" value="1"/>
</dbReference>
<comment type="pathway">
    <text evidence="9">Cofactor biosynthesis; biotin biosynthesis; biotin from 7,8-diaminononanoate: step 1/2.</text>
</comment>
<comment type="caution">
    <text evidence="9">Lacks conserved residue(s) required for the propagation of feature annotation.</text>
</comment>
<evidence type="ECO:0000256" key="5">
    <source>
        <dbReference type="ARBA" id="ARBA00022756"/>
    </source>
</evidence>
<comment type="catalytic activity">
    <reaction evidence="8">
        <text>(7R,8S)-8-amino-7-(carboxyamino)nonanoate + ATP = (4R,5S)-dethiobiotin + ADP + phosphate + H(+)</text>
        <dbReference type="Rhea" id="RHEA:63684"/>
        <dbReference type="ChEBI" id="CHEBI:15378"/>
        <dbReference type="ChEBI" id="CHEBI:30616"/>
        <dbReference type="ChEBI" id="CHEBI:43474"/>
        <dbReference type="ChEBI" id="CHEBI:149470"/>
        <dbReference type="ChEBI" id="CHEBI:149473"/>
        <dbReference type="ChEBI" id="CHEBI:456216"/>
    </reaction>
</comment>
<name>A0A1G8FYR4_9BACI</name>
<evidence type="ECO:0000256" key="6">
    <source>
        <dbReference type="ARBA" id="ARBA00022840"/>
    </source>
</evidence>
<evidence type="ECO:0000256" key="2">
    <source>
        <dbReference type="ARBA" id="ARBA00022598"/>
    </source>
</evidence>
<keyword evidence="4 9" id="KW-0547">Nucleotide-binding</keyword>
<dbReference type="SUPFAM" id="SSF52540">
    <property type="entry name" value="P-loop containing nucleoside triphosphate hydrolases"/>
    <property type="match status" value="1"/>
</dbReference>
<keyword evidence="6 9" id="KW-0067">ATP-binding</keyword>
<comment type="function">
    <text evidence="9">Catalyzes a mechanistically unusual reaction, the ATP-dependent insertion of CO2 between the N7 and N8 nitrogen atoms of 7,8-diaminopelargonic acid (DAPA, also called 7,8-diammoniononanoate) to form a ureido ring.</text>
</comment>
<keyword evidence="5 9" id="KW-0093">Biotin biosynthesis</keyword>
<evidence type="ECO:0000256" key="1">
    <source>
        <dbReference type="ARBA" id="ARBA00022490"/>
    </source>
</evidence>
<proteinExistence type="inferred from homology"/>
<dbReference type="GO" id="GO:0005524">
    <property type="term" value="F:ATP binding"/>
    <property type="evidence" value="ECO:0007669"/>
    <property type="project" value="UniProtKB-UniRule"/>
</dbReference>
<dbReference type="UniPathway" id="UPA00078">
    <property type="reaction ID" value="UER00161"/>
</dbReference>
<comment type="catalytic activity">
    <reaction evidence="9">
        <text>(7R,8S)-7,8-diammoniononanoate + CO2 + ATP = (4R,5S)-dethiobiotin + ADP + phosphate + 3 H(+)</text>
        <dbReference type="Rhea" id="RHEA:15805"/>
        <dbReference type="ChEBI" id="CHEBI:15378"/>
        <dbReference type="ChEBI" id="CHEBI:16526"/>
        <dbReference type="ChEBI" id="CHEBI:30616"/>
        <dbReference type="ChEBI" id="CHEBI:43474"/>
        <dbReference type="ChEBI" id="CHEBI:149469"/>
        <dbReference type="ChEBI" id="CHEBI:149473"/>
        <dbReference type="ChEBI" id="CHEBI:456216"/>
        <dbReference type="EC" id="6.3.3.3"/>
    </reaction>
</comment>
<feature type="binding site" evidence="9">
    <location>
        <begin position="112"/>
        <end position="115"/>
    </location>
    <ligand>
        <name>ATP</name>
        <dbReference type="ChEBI" id="CHEBI:30616"/>
    </ligand>
</feature>
<dbReference type="GO" id="GO:0042803">
    <property type="term" value="F:protein homodimerization activity"/>
    <property type="evidence" value="ECO:0007669"/>
    <property type="project" value="UniProtKB-ARBA"/>
</dbReference>
<evidence type="ECO:0000256" key="8">
    <source>
        <dbReference type="ARBA" id="ARBA00047386"/>
    </source>
</evidence>
<sequence>MKGFFITGTDTDVGKTIIAGGLAAALSAKEVDVGVFKPMLSGIAREALESDTSFLKAMSKTFLSLEEITPFVFTEPASPYVAAKQEEISVRLEDVLKHWEAMKDKHDCFIVEGAGGISVPMGENFLVSDIIHALQLPVIIVARPDLGTINHTFLTVHYAKSIGARIAGIVINGKREGAGLAERTNPTLIEKLTGVPVIGITPQQNEITKENVRDMVIEHVDIPFLLNEMEANVYE</sequence>
<dbReference type="NCBIfam" id="TIGR00347">
    <property type="entry name" value="bioD"/>
    <property type="match status" value="1"/>
</dbReference>
<dbReference type="RefSeq" id="WP_091274000.1">
    <property type="nucleotide sequence ID" value="NZ_FNDK01000013.1"/>
</dbReference>
<keyword evidence="2 9" id="KW-0436">Ligase</keyword>
<dbReference type="STRING" id="568899.SAMN05192534_11382"/>
<dbReference type="GO" id="GO:0005829">
    <property type="term" value="C:cytosol"/>
    <property type="evidence" value="ECO:0007669"/>
    <property type="project" value="TreeGrafter"/>
</dbReference>
<dbReference type="CDD" id="cd03109">
    <property type="entry name" value="DTBS"/>
    <property type="match status" value="1"/>
</dbReference>
<dbReference type="InterPro" id="IPR004472">
    <property type="entry name" value="DTB_synth_BioD"/>
</dbReference>
<comment type="similarity">
    <text evidence="9">Belongs to the dethiobiotin synthetase family.</text>
</comment>
<comment type="cofactor">
    <cofactor evidence="9">
        <name>Mg(2+)</name>
        <dbReference type="ChEBI" id="CHEBI:18420"/>
    </cofactor>
</comment>
<keyword evidence="7 9" id="KW-0460">Magnesium</keyword>
<dbReference type="FunFam" id="3.40.50.300:FF:000292">
    <property type="entry name" value="ATP-dependent dethiobiotin synthetase BioD"/>
    <property type="match status" value="1"/>
</dbReference>
<evidence type="ECO:0000313" key="10">
    <source>
        <dbReference type="EMBL" id="SDH87210.1"/>
    </source>
</evidence>
<dbReference type="HAMAP" id="MF_00336">
    <property type="entry name" value="BioD"/>
    <property type="match status" value="1"/>
</dbReference>
<dbReference type="GO" id="GO:0004141">
    <property type="term" value="F:dethiobiotin synthase activity"/>
    <property type="evidence" value="ECO:0007669"/>
    <property type="project" value="UniProtKB-UniRule"/>
</dbReference>
<evidence type="ECO:0000313" key="11">
    <source>
        <dbReference type="Proteomes" id="UP000199163"/>
    </source>
</evidence>
<feature type="binding site" evidence="9">
    <location>
        <position position="41"/>
    </location>
    <ligand>
        <name>substrate</name>
    </ligand>
</feature>
<dbReference type="GO" id="GO:0000287">
    <property type="term" value="F:magnesium ion binding"/>
    <property type="evidence" value="ECO:0007669"/>
    <property type="project" value="UniProtKB-UniRule"/>
</dbReference>
<dbReference type="EC" id="6.3.3.3" evidence="9"/>
<dbReference type="AlphaFoldDB" id="A0A1G8FYR4"/>
<feature type="binding site" evidence="9">
    <location>
        <begin position="12"/>
        <end position="17"/>
    </location>
    <ligand>
        <name>ATP</name>
        <dbReference type="ChEBI" id="CHEBI:30616"/>
    </ligand>
</feature>
<dbReference type="GO" id="GO:0009102">
    <property type="term" value="P:biotin biosynthetic process"/>
    <property type="evidence" value="ECO:0007669"/>
    <property type="project" value="UniProtKB-UniRule"/>
</dbReference>
<evidence type="ECO:0000256" key="4">
    <source>
        <dbReference type="ARBA" id="ARBA00022741"/>
    </source>
</evidence>
<feature type="binding site" evidence="9">
    <location>
        <position position="203"/>
    </location>
    <ligand>
        <name>ATP</name>
        <dbReference type="ChEBI" id="CHEBI:30616"/>
    </ligand>
</feature>
<keyword evidence="3 9" id="KW-0479">Metal-binding</keyword>
<evidence type="ECO:0000256" key="9">
    <source>
        <dbReference type="HAMAP-Rule" id="MF_00336"/>
    </source>
</evidence>
<reference evidence="10 11" key="1">
    <citation type="submission" date="2016-10" db="EMBL/GenBank/DDBJ databases">
        <authorList>
            <person name="de Groot N.N."/>
        </authorList>
    </citation>
    <scope>NUCLEOTIDE SEQUENCE [LARGE SCALE GENOMIC DNA]</scope>
    <source>
        <strain evidence="10 11">DSM 21632</strain>
    </source>
</reference>
<dbReference type="Proteomes" id="UP000199163">
    <property type="component" value="Unassembled WGS sequence"/>
</dbReference>
<dbReference type="OrthoDB" id="9802097at2"/>
<comment type="subcellular location">
    <subcellularLocation>
        <location evidence="9">Cytoplasm</location>
    </subcellularLocation>
</comment>
<dbReference type="PIRSF" id="PIRSF006755">
    <property type="entry name" value="DTB_synth"/>
    <property type="match status" value="1"/>
</dbReference>
<accession>A0A1G8FYR4</accession>
<dbReference type="InterPro" id="IPR027417">
    <property type="entry name" value="P-loop_NTPase"/>
</dbReference>
<keyword evidence="11" id="KW-1185">Reference proteome</keyword>
<evidence type="ECO:0000256" key="3">
    <source>
        <dbReference type="ARBA" id="ARBA00022723"/>
    </source>
</evidence>
<feature type="binding site" evidence="9">
    <location>
        <position position="51"/>
    </location>
    <ligand>
        <name>Mg(2+)</name>
        <dbReference type="ChEBI" id="CHEBI:18420"/>
    </ligand>
</feature>
<feature type="active site" evidence="9">
    <location>
        <position position="37"/>
    </location>
</feature>
<dbReference type="EMBL" id="FNDK01000013">
    <property type="protein sequence ID" value="SDH87210.1"/>
    <property type="molecule type" value="Genomic_DNA"/>
</dbReference>